<evidence type="ECO:0000313" key="2">
    <source>
        <dbReference type="Proteomes" id="UP000023152"/>
    </source>
</evidence>
<dbReference type="Proteomes" id="UP000023152">
    <property type="component" value="Unassembled WGS sequence"/>
</dbReference>
<organism evidence="1 2">
    <name type="scientific">Reticulomyxa filosa</name>
    <dbReference type="NCBI Taxonomy" id="46433"/>
    <lineage>
        <taxon>Eukaryota</taxon>
        <taxon>Sar</taxon>
        <taxon>Rhizaria</taxon>
        <taxon>Retaria</taxon>
        <taxon>Foraminifera</taxon>
        <taxon>Monothalamids</taxon>
        <taxon>Reticulomyxidae</taxon>
        <taxon>Reticulomyxa</taxon>
    </lineage>
</organism>
<dbReference type="InterPro" id="IPR027417">
    <property type="entry name" value="P-loop_NTPase"/>
</dbReference>
<protein>
    <submittedName>
        <fullName evidence="1">Uncharacterized protein</fullName>
    </submittedName>
</protein>
<sequence length="338" mass="40074">MFKEYIIIQLFFFFFFFLKKKGIAIQKVWDHYKGLGYYFTSNGFPLVHSVERELKNCNVSSFFANATAIFSESYSITSERFLEMKHVGQIYANYNTPLADQNQLEANNNINFFVKQKLNHLHGRFHESRTQVLWLEVPFDMREQSHGSWSSLLEWAHPDLKSRINSFIYMIDLSQYQGLSDQLHHLNELVLENTYLSKTIIVFLNKSDKFEAYIRRGINFGRFFYGNDMEQKGSEEEKEYIPPEEVEWRGLWKKGVSDWKAGIGQVEYSDNRSLERSEDDQGFQRAIDHHYNVIRSYLTRTYSHVICLLEPSRTNAVLRDMEYSLGYYGNHYWYGGLI</sequence>
<reference evidence="1 2" key="1">
    <citation type="journal article" date="2013" name="Curr. Biol.">
        <title>The Genome of the Foraminiferan Reticulomyxa filosa.</title>
        <authorList>
            <person name="Glockner G."/>
            <person name="Hulsmann N."/>
            <person name="Schleicher M."/>
            <person name="Noegel A.A."/>
            <person name="Eichinger L."/>
            <person name="Gallinger C."/>
            <person name="Pawlowski J."/>
            <person name="Sierra R."/>
            <person name="Euteneuer U."/>
            <person name="Pillet L."/>
            <person name="Moustafa A."/>
            <person name="Platzer M."/>
            <person name="Groth M."/>
            <person name="Szafranski K."/>
            <person name="Schliwa M."/>
        </authorList>
    </citation>
    <scope>NUCLEOTIDE SEQUENCE [LARGE SCALE GENOMIC DNA]</scope>
</reference>
<name>X6NBH5_RETFI</name>
<dbReference type="EMBL" id="ASPP01010086">
    <property type="protein sequence ID" value="ETO23248.1"/>
    <property type="molecule type" value="Genomic_DNA"/>
</dbReference>
<keyword evidence="2" id="KW-1185">Reference proteome</keyword>
<dbReference type="SUPFAM" id="SSF52540">
    <property type="entry name" value="P-loop containing nucleoside triphosphate hydrolases"/>
    <property type="match status" value="1"/>
</dbReference>
<evidence type="ECO:0000313" key="1">
    <source>
        <dbReference type="EMBL" id="ETO23248.1"/>
    </source>
</evidence>
<proteinExistence type="predicted"/>
<dbReference type="AlphaFoldDB" id="X6NBH5"/>
<dbReference type="Gene3D" id="3.40.50.300">
    <property type="entry name" value="P-loop containing nucleotide triphosphate hydrolases"/>
    <property type="match status" value="1"/>
</dbReference>
<comment type="caution">
    <text evidence="1">The sequence shown here is derived from an EMBL/GenBank/DDBJ whole genome shotgun (WGS) entry which is preliminary data.</text>
</comment>
<accession>X6NBH5</accession>
<gene>
    <name evidence="1" type="ORF">RFI_13933</name>
</gene>